<dbReference type="AlphaFoldDB" id="A0AAE3HNU7"/>
<dbReference type="Pfam" id="PF01548">
    <property type="entry name" value="DEDD_Tnp_IS110"/>
    <property type="match status" value="1"/>
</dbReference>
<proteinExistence type="predicted"/>
<dbReference type="Pfam" id="PF02371">
    <property type="entry name" value="Transposase_20"/>
    <property type="match status" value="1"/>
</dbReference>
<dbReference type="RefSeq" id="WP_259056030.1">
    <property type="nucleotide sequence ID" value="NZ_JANUCT010000014.1"/>
</dbReference>
<protein>
    <submittedName>
        <fullName evidence="4">Transposase</fullName>
    </submittedName>
</protein>
<dbReference type="GO" id="GO:0003677">
    <property type="term" value="F:DNA binding"/>
    <property type="evidence" value="ECO:0007669"/>
    <property type="project" value="InterPro"/>
</dbReference>
<organism evidence="4 5">
    <name type="scientific">Methylohalomonas lacus</name>
    <dbReference type="NCBI Taxonomy" id="398773"/>
    <lineage>
        <taxon>Bacteria</taxon>
        <taxon>Pseudomonadati</taxon>
        <taxon>Pseudomonadota</taxon>
        <taxon>Gammaproteobacteria</taxon>
        <taxon>Methylohalomonadales</taxon>
        <taxon>Methylohalomonadaceae</taxon>
        <taxon>Methylohalomonas</taxon>
    </lineage>
</organism>
<comment type="caution">
    <text evidence="4">The sequence shown here is derived from an EMBL/GenBank/DDBJ whole genome shotgun (WGS) entry which is preliminary data.</text>
</comment>
<dbReference type="GO" id="GO:0006313">
    <property type="term" value="P:DNA transposition"/>
    <property type="evidence" value="ECO:0007669"/>
    <property type="project" value="InterPro"/>
</dbReference>
<accession>A0AAE3HNU7</accession>
<dbReference type="PANTHER" id="PTHR33055:SF13">
    <property type="entry name" value="TRANSPOSASE"/>
    <property type="match status" value="1"/>
</dbReference>
<dbReference type="PANTHER" id="PTHR33055">
    <property type="entry name" value="TRANSPOSASE FOR INSERTION SEQUENCE ELEMENT IS1111A"/>
    <property type="match status" value="1"/>
</dbReference>
<feature type="domain" description="Transposase IS110-like N-terminal" evidence="2">
    <location>
        <begin position="13"/>
        <end position="159"/>
    </location>
</feature>
<dbReference type="InterPro" id="IPR047650">
    <property type="entry name" value="Transpos_IS110"/>
</dbReference>
<reference evidence="4" key="1">
    <citation type="submission" date="2022-08" db="EMBL/GenBank/DDBJ databases">
        <title>Genomic Encyclopedia of Type Strains, Phase III (KMG-III): the genomes of soil and plant-associated and newly described type strains.</title>
        <authorList>
            <person name="Whitman W."/>
        </authorList>
    </citation>
    <scope>NUCLEOTIDE SEQUENCE</scope>
    <source>
        <strain evidence="4">HMT 1</strain>
    </source>
</reference>
<evidence type="ECO:0000313" key="5">
    <source>
        <dbReference type="Proteomes" id="UP001204445"/>
    </source>
</evidence>
<name>A0AAE3HNU7_9GAMM</name>
<keyword evidence="1" id="KW-0175">Coiled coil</keyword>
<gene>
    <name evidence="4" type="ORF">J2T55_002050</name>
</gene>
<evidence type="ECO:0000313" key="4">
    <source>
        <dbReference type="EMBL" id="MCS3904018.1"/>
    </source>
</evidence>
<evidence type="ECO:0000259" key="3">
    <source>
        <dbReference type="Pfam" id="PF02371"/>
    </source>
</evidence>
<dbReference type="Proteomes" id="UP001204445">
    <property type="component" value="Unassembled WGS sequence"/>
</dbReference>
<evidence type="ECO:0000256" key="1">
    <source>
        <dbReference type="SAM" id="Coils"/>
    </source>
</evidence>
<sequence length="338" mass="37103">MSEQTGERVLQSVGVDVAKHEVVVGERDDRGRVRTRTLANGRSALEAYMAALAQSGFTGPVVVESTGFWHWPTVFAAQAAGVDAHLINPLMPAKHRKGDVRLCKTDPADAALLAHMGVTEPNLPKPCRLSRTQVRLRQLLNLQKQLERLIQSQQAVLRAHREAAELAGVAPAAALTELQAQLTGLRQQRHSVQAEIQRCAETMAEPQRVTAVAGLPGVSTALARVLTGLLDPAAPSANSWVAFVGLDVSVHRSGQKVGRSRLTKRGHSFMRKRLFQAAWGAMIHSPVVRRYYERLRQLGRSYVEALLIIARKLVRGAYALVQNPEQPVDEQRLFAVKT</sequence>
<dbReference type="GO" id="GO:0004803">
    <property type="term" value="F:transposase activity"/>
    <property type="evidence" value="ECO:0007669"/>
    <property type="project" value="InterPro"/>
</dbReference>
<feature type="domain" description="Transposase IS116/IS110/IS902 C-terminal" evidence="3">
    <location>
        <begin position="212"/>
        <end position="293"/>
    </location>
</feature>
<keyword evidence="5" id="KW-1185">Reference proteome</keyword>
<evidence type="ECO:0000259" key="2">
    <source>
        <dbReference type="Pfam" id="PF01548"/>
    </source>
</evidence>
<dbReference type="EMBL" id="JANUCT010000014">
    <property type="protein sequence ID" value="MCS3904018.1"/>
    <property type="molecule type" value="Genomic_DNA"/>
</dbReference>
<feature type="coiled-coil region" evidence="1">
    <location>
        <begin position="129"/>
        <end position="195"/>
    </location>
</feature>
<dbReference type="InterPro" id="IPR002525">
    <property type="entry name" value="Transp_IS110-like_N"/>
</dbReference>
<dbReference type="InterPro" id="IPR003346">
    <property type="entry name" value="Transposase_20"/>
</dbReference>